<feature type="domain" description="YprB ribonuclease H-like" evidence="1">
    <location>
        <begin position="37"/>
        <end position="185"/>
    </location>
</feature>
<dbReference type="EMBL" id="KX660669">
    <property type="protein sequence ID" value="APL99486.1"/>
    <property type="molecule type" value="Genomic_DNA"/>
</dbReference>
<protein>
    <submittedName>
        <fullName evidence="2">Putative 3'-5' exonuclease</fullName>
    </submittedName>
</protein>
<dbReference type="SUPFAM" id="SSF53098">
    <property type="entry name" value="Ribonuclease H-like"/>
    <property type="match status" value="1"/>
</dbReference>
<organism evidence="2 3">
    <name type="scientific">Aquamicrobium phage P14</name>
    <dbReference type="NCBI Taxonomy" id="1927013"/>
    <lineage>
        <taxon>Viruses</taxon>
        <taxon>Duplodnaviria</taxon>
        <taxon>Heunggongvirae</taxon>
        <taxon>Uroviricota</taxon>
        <taxon>Caudoviricetes</taxon>
        <taxon>Autographivirales</taxon>
        <taxon>Autonotataviridae</taxon>
        <taxon>Aqualcavirus</taxon>
        <taxon>Aqualcavirus P14</taxon>
    </lineage>
</organism>
<keyword evidence="3" id="KW-1185">Reference proteome</keyword>
<accession>A0A1L5C048</accession>
<dbReference type="Proteomes" id="UP000225023">
    <property type="component" value="Segment"/>
</dbReference>
<evidence type="ECO:0000313" key="3">
    <source>
        <dbReference type="Proteomes" id="UP000225023"/>
    </source>
</evidence>
<dbReference type="GO" id="GO:0003676">
    <property type="term" value="F:nucleic acid binding"/>
    <property type="evidence" value="ECO:0007669"/>
    <property type="project" value="InterPro"/>
</dbReference>
<reference evidence="3" key="1">
    <citation type="journal article" date="2017" name="Genes (Basel)">
        <title>Genome Analysis of a Novel Broad Host Range Proteobacteria Phage Isolated from a Bioreactor Treating Industrial Wastewater.</title>
        <authorList>
            <person name="de Leeuw M."/>
            <person name="Baron M."/>
            <person name="Brenner A."/>
            <person name="Kushmaro A."/>
        </authorList>
    </citation>
    <scope>NUCLEOTIDE SEQUENCE [LARGE SCALE GENOMIC DNA]</scope>
</reference>
<dbReference type="Pfam" id="PF13482">
    <property type="entry name" value="RNase_H_2"/>
    <property type="match status" value="1"/>
</dbReference>
<dbReference type="InterPro" id="IPR038720">
    <property type="entry name" value="YprB_RNase_H-like_dom"/>
</dbReference>
<keyword evidence="2" id="KW-0378">Hydrolase</keyword>
<dbReference type="GO" id="GO:0004527">
    <property type="term" value="F:exonuclease activity"/>
    <property type="evidence" value="ECO:0007669"/>
    <property type="project" value="UniProtKB-KW"/>
</dbReference>
<dbReference type="InterPro" id="IPR012337">
    <property type="entry name" value="RNaseH-like_sf"/>
</dbReference>
<evidence type="ECO:0000313" key="2">
    <source>
        <dbReference type="EMBL" id="APL99486.1"/>
    </source>
</evidence>
<dbReference type="InterPro" id="IPR036397">
    <property type="entry name" value="RNaseH_sf"/>
</dbReference>
<dbReference type="Gene3D" id="3.30.420.10">
    <property type="entry name" value="Ribonuclease H-like superfamily/Ribonuclease H"/>
    <property type="match status" value="1"/>
</dbReference>
<keyword evidence="2" id="KW-0540">Nuclease</keyword>
<dbReference type="OrthoDB" id="5039at10239"/>
<name>A0A1L5C048_9CAUD</name>
<keyword evidence="2" id="KW-0269">Exonuclease</keyword>
<evidence type="ECO:0000259" key="1">
    <source>
        <dbReference type="Pfam" id="PF13482"/>
    </source>
</evidence>
<proteinExistence type="predicted"/>
<gene>
    <name evidence="2" type="ORF">BB738_0280</name>
</gene>
<sequence>MQPRTLVIDIETSPILGHVWSLWNNNLGLEQIHQEWCILSFAAKWTDSKKVIYEDTFDNVNKEDDQHLVRSIHKLLDEADFVIAHNGKKFDVRKINARFILLGLKPPSPYRVIDTMLEARRTAAFTSNKLAWLTDKLTDTKKRSHGKFPGFLLWKEYLAGNPAARREMRLYNIDDVKSLEELYYVLRPWMVGHPNHGTYVEDTTNPVCPKCGSTHVHKRGVYHTQVNQYQRYQCTSCGGWSRGRLALTKAADKKHILIN</sequence>